<dbReference type="GO" id="GO:0004497">
    <property type="term" value="F:monooxygenase activity"/>
    <property type="evidence" value="ECO:0007669"/>
    <property type="project" value="UniProtKB-KW"/>
</dbReference>
<dbReference type="EMBL" id="JBCHKU010000004">
    <property type="protein sequence ID" value="MEM6247832.1"/>
    <property type="molecule type" value="Genomic_DNA"/>
</dbReference>
<dbReference type="PANTHER" id="PTHR37811:SF2">
    <property type="entry name" value="ABM DOMAIN-CONTAINING PROTEIN"/>
    <property type="match status" value="1"/>
</dbReference>
<reference evidence="2 3" key="1">
    <citation type="submission" date="2024-04" db="EMBL/GenBank/DDBJ databases">
        <title>Novel Shewanella species isolated from Baltic Sea sediments.</title>
        <authorList>
            <person name="Martin-Rodriguez A.J."/>
            <person name="Fernandez-Juarez V."/>
            <person name="Valeriano V.D."/>
            <person name="Mihindukulasooriya I."/>
            <person name="Ceresnova L."/>
            <person name="Joffre E."/>
            <person name="Jensie-Markopoulos S."/>
            <person name="Moore E.R.B."/>
            <person name="Sjoling A."/>
        </authorList>
    </citation>
    <scope>NUCLEOTIDE SEQUENCE [LARGE SCALE GENOMIC DNA]</scope>
    <source>
        <strain evidence="2 3">VAX-SP0-0CM-1</strain>
    </source>
</reference>
<keyword evidence="3" id="KW-1185">Reference proteome</keyword>
<proteinExistence type="predicted"/>
<dbReference type="InterPro" id="IPR007138">
    <property type="entry name" value="ABM_dom"/>
</dbReference>
<dbReference type="PROSITE" id="PS51725">
    <property type="entry name" value="ABM"/>
    <property type="match status" value="1"/>
</dbReference>
<dbReference type="Pfam" id="PF03992">
    <property type="entry name" value="ABM"/>
    <property type="match status" value="1"/>
</dbReference>
<dbReference type="Proteomes" id="UP001489333">
    <property type="component" value="Unassembled WGS sequence"/>
</dbReference>
<keyword evidence="2" id="KW-0560">Oxidoreductase</keyword>
<name>A0ABU9UNL7_9GAMM</name>
<evidence type="ECO:0000313" key="3">
    <source>
        <dbReference type="Proteomes" id="UP001489333"/>
    </source>
</evidence>
<gene>
    <name evidence="2" type="ORF">AAGS29_04305</name>
</gene>
<dbReference type="Gene3D" id="3.30.70.100">
    <property type="match status" value="1"/>
</dbReference>
<dbReference type="EC" id="1.14.-.-" evidence="2"/>
<dbReference type="PANTHER" id="PTHR37811">
    <property type="entry name" value="BLL5343 PROTEIN"/>
    <property type="match status" value="1"/>
</dbReference>
<accession>A0ABU9UNL7</accession>
<sequence>MMVVIFEVVPNPGCQERYLEIAADLKSSLSEIAGFISIERFQSMVNPERLLSLSFWEDEAAVQAWRQQIYHREAQTQGREQLFADYRLRVAEVVRDYGMFDRAQAPKGNS</sequence>
<dbReference type="RefSeq" id="WP_342901851.1">
    <property type="nucleotide sequence ID" value="NZ_JBCHKU010000004.1"/>
</dbReference>
<protein>
    <submittedName>
        <fullName evidence="2">Antibiotic biosynthesis monooxygenase</fullName>
        <ecNumber evidence="2">1.14.-.-</ecNumber>
    </submittedName>
</protein>
<organism evidence="2 3">
    <name type="scientific">Shewanella vaxholmensis</name>
    <dbReference type="NCBI Taxonomy" id="3063535"/>
    <lineage>
        <taxon>Bacteria</taxon>
        <taxon>Pseudomonadati</taxon>
        <taxon>Pseudomonadota</taxon>
        <taxon>Gammaproteobacteria</taxon>
        <taxon>Alteromonadales</taxon>
        <taxon>Shewanellaceae</taxon>
        <taxon>Shewanella</taxon>
    </lineage>
</organism>
<dbReference type="InterPro" id="IPR052936">
    <property type="entry name" value="Jasmonate_Hydroxylase-like"/>
</dbReference>
<evidence type="ECO:0000313" key="2">
    <source>
        <dbReference type="EMBL" id="MEM6247832.1"/>
    </source>
</evidence>
<feature type="domain" description="ABM" evidence="1">
    <location>
        <begin position="2"/>
        <end position="90"/>
    </location>
</feature>
<dbReference type="InterPro" id="IPR011008">
    <property type="entry name" value="Dimeric_a/b-barrel"/>
</dbReference>
<comment type="caution">
    <text evidence="2">The sequence shown here is derived from an EMBL/GenBank/DDBJ whole genome shotgun (WGS) entry which is preliminary data.</text>
</comment>
<dbReference type="SUPFAM" id="SSF54909">
    <property type="entry name" value="Dimeric alpha+beta barrel"/>
    <property type="match status" value="1"/>
</dbReference>
<keyword evidence="2" id="KW-0503">Monooxygenase</keyword>
<evidence type="ECO:0000259" key="1">
    <source>
        <dbReference type="PROSITE" id="PS51725"/>
    </source>
</evidence>